<dbReference type="AlphaFoldDB" id="A0A1A8XQ98"/>
<dbReference type="InterPro" id="IPR049278">
    <property type="entry name" value="MS_channel_C"/>
</dbReference>
<dbReference type="GO" id="GO:0008381">
    <property type="term" value="F:mechanosensitive monoatomic ion channel activity"/>
    <property type="evidence" value="ECO:0007669"/>
    <property type="project" value="UniProtKB-ARBA"/>
</dbReference>
<dbReference type="InterPro" id="IPR011066">
    <property type="entry name" value="MscS_channel_C_sf"/>
</dbReference>
<dbReference type="PANTHER" id="PTHR30347">
    <property type="entry name" value="POTASSIUM CHANNEL RELATED"/>
    <property type="match status" value="1"/>
</dbReference>
<feature type="transmembrane region" description="Helical" evidence="7">
    <location>
        <begin position="246"/>
        <end position="269"/>
    </location>
</feature>
<dbReference type="InterPro" id="IPR049142">
    <property type="entry name" value="MS_channel_1st"/>
</dbReference>
<dbReference type="Proteomes" id="UP000199600">
    <property type="component" value="Unassembled WGS sequence"/>
</dbReference>
<dbReference type="EMBL" id="FLQY01000131">
    <property type="protein sequence ID" value="SBT07344.1"/>
    <property type="molecule type" value="Genomic_DNA"/>
</dbReference>
<feature type="domain" description="Mechanosensitive ion channel MscS" evidence="8">
    <location>
        <begin position="257"/>
        <end position="323"/>
    </location>
</feature>
<dbReference type="InterPro" id="IPR011014">
    <property type="entry name" value="MscS_channel_TM-2"/>
</dbReference>
<evidence type="ECO:0000259" key="8">
    <source>
        <dbReference type="Pfam" id="PF00924"/>
    </source>
</evidence>
<evidence type="ECO:0000256" key="6">
    <source>
        <dbReference type="ARBA" id="ARBA00023136"/>
    </source>
</evidence>
<evidence type="ECO:0000313" key="11">
    <source>
        <dbReference type="EMBL" id="SBT07344.1"/>
    </source>
</evidence>
<evidence type="ECO:0000313" key="12">
    <source>
        <dbReference type="Proteomes" id="UP000199600"/>
    </source>
</evidence>
<dbReference type="Gene3D" id="3.30.70.100">
    <property type="match status" value="1"/>
</dbReference>
<feature type="domain" description="Mechanosensitive ion channel transmembrane helices 2/3" evidence="10">
    <location>
        <begin position="216"/>
        <end position="255"/>
    </location>
</feature>
<evidence type="ECO:0000256" key="4">
    <source>
        <dbReference type="ARBA" id="ARBA00022692"/>
    </source>
</evidence>
<dbReference type="SUPFAM" id="SSF82861">
    <property type="entry name" value="Mechanosensitive channel protein MscS (YggB), transmembrane region"/>
    <property type="match status" value="1"/>
</dbReference>
<keyword evidence="5 7" id="KW-1133">Transmembrane helix</keyword>
<evidence type="ECO:0000256" key="7">
    <source>
        <dbReference type="SAM" id="Phobius"/>
    </source>
</evidence>
<keyword evidence="6 7" id="KW-0472">Membrane</keyword>
<reference evidence="11 12" key="1">
    <citation type="submission" date="2016-06" db="EMBL/GenBank/DDBJ databases">
        <authorList>
            <person name="Kjaerup R.B."/>
            <person name="Dalgaard T.S."/>
            <person name="Juul-Madsen H.R."/>
        </authorList>
    </citation>
    <scope>NUCLEOTIDE SEQUENCE [LARGE SCALE GENOMIC DNA]</scope>
    <source>
        <strain evidence="11">2</strain>
    </source>
</reference>
<keyword evidence="4 7" id="KW-0812">Transmembrane</keyword>
<keyword evidence="3" id="KW-1003">Cell membrane</keyword>
<evidence type="ECO:0000256" key="1">
    <source>
        <dbReference type="ARBA" id="ARBA00004651"/>
    </source>
</evidence>
<dbReference type="PROSITE" id="PS01246">
    <property type="entry name" value="UPF0003"/>
    <property type="match status" value="1"/>
</dbReference>
<dbReference type="InterPro" id="IPR023408">
    <property type="entry name" value="MscS_beta-dom_sf"/>
</dbReference>
<gene>
    <name evidence="11" type="ORF">PROAA_2160004</name>
</gene>
<name>A0A1A8XQ98_9RHOO</name>
<evidence type="ECO:0000259" key="9">
    <source>
        <dbReference type="Pfam" id="PF21082"/>
    </source>
</evidence>
<dbReference type="GO" id="GO:0005886">
    <property type="term" value="C:plasma membrane"/>
    <property type="evidence" value="ECO:0007669"/>
    <property type="project" value="UniProtKB-SubCell"/>
</dbReference>
<feature type="transmembrane region" description="Helical" evidence="7">
    <location>
        <begin position="93"/>
        <end position="116"/>
    </location>
</feature>
<feature type="transmembrane region" description="Helical" evidence="7">
    <location>
        <begin position="215"/>
        <end position="234"/>
    </location>
</feature>
<dbReference type="Pfam" id="PF00924">
    <property type="entry name" value="MS_channel_2nd"/>
    <property type="match status" value="1"/>
</dbReference>
<dbReference type="InterPro" id="IPR006686">
    <property type="entry name" value="MscS_channel_CS"/>
</dbReference>
<dbReference type="InterPro" id="IPR010920">
    <property type="entry name" value="LSM_dom_sf"/>
</dbReference>
<evidence type="ECO:0000256" key="2">
    <source>
        <dbReference type="ARBA" id="ARBA00008017"/>
    </source>
</evidence>
<dbReference type="Gene3D" id="1.10.287.1260">
    <property type="match status" value="1"/>
</dbReference>
<dbReference type="Pfam" id="PF21082">
    <property type="entry name" value="MS_channel_3rd"/>
    <property type="match status" value="1"/>
</dbReference>
<protein>
    <submittedName>
        <fullName evidence="11">MscS Mechanosensitive ion channel</fullName>
    </submittedName>
</protein>
<keyword evidence="12" id="KW-1185">Reference proteome</keyword>
<feature type="transmembrane region" description="Helical" evidence="7">
    <location>
        <begin position="168"/>
        <end position="194"/>
    </location>
</feature>
<comment type="subcellular location">
    <subcellularLocation>
        <location evidence="1">Cell membrane</location>
        <topology evidence="1">Multi-pass membrane protein</topology>
    </subcellularLocation>
</comment>
<feature type="transmembrane region" description="Helical" evidence="7">
    <location>
        <begin position="60"/>
        <end position="81"/>
    </location>
</feature>
<dbReference type="Gene3D" id="2.30.30.60">
    <property type="match status" value="1"/>
</dbReference>
<proteinExistence type="inferred from homology"/>
<evidence type="ECO:0000256" key="5">
    <source>
        <dbReference type="ARBA" id="ARBA00022989"/>
    </source>
</evidence>
<dbReference type="Pfam" id="PF21088">
    <property type="entry name" value="MS_channel_1st"/>
    <property type="match status" value="1"/>
</dbReference>
<sequence length="432" mass="47377">MKDRQMFALLQQLWRDLHFSEFYWVALAIVVILVFSRWLSSRLRERQGSGMPAQNALRTFGAGSLRKIVFPVLALVFVLVLRKVLKAAKLENLSLLDLAVPLLVAWALASVLIYVLRYVFPQGGFLINTERVIKSSIWGWVALEITGFSGPVIELLETVSFGVGSQSINLWMLMHGAVTVCVTLLLALWVASLIESRLMAAGQMDSNVRELLARLAKAILLVIALLSSLSLVGIDVTTLSVFSGALAVGLGLGLQKIASNYVSGFIILLDRSIRLGNLVAVDERTSGTVTQITTRYTVLRTRTGIEVIIPNEYLVNNVVRNLSFSDTNVRVELSVQVAYSADLVKAMKLLVEAAQSHTRVLDSPAPTVLLSGFADSGVNLELRFWVSDPESGTGSIRSDIGLAVWKAFRENGIEIPFPQREIRILDQSSAPA</sequence>
<accession>A0A1A8XQ98</accession>
<comment type="similarity">
    <text evidence="2">Belongs to the MscS (TC 1.A.23) family.</text>
</comment>
<organism evidence="11 12">
    <name type="scientific">Candidatus Propionivibrio aalborgensis</name>
    <dbReference type="NCBI Taxonomy" id="1860101"/>
    <lineage>
        <taxon>Bacteria</taxon>
        <taxon>Pseudomonadati</taxon>
        <taxon>Pseudomonadota</taxon>
        <taxon>Betaproteobacteria</taxon>
        <taxon>Rhodocyclales</taxon>
        <taxon>Rhodocyclaceae</taxon>
        <taxon>Propionivibrio</taxon>
    </lineage>
</organism>
<dbReference type="InterPro" id="IPR006685">
    <property type="entry name" value="MscS_channel_2nd"/>
</dbReference>
<dbReference type="RefSeq" id="WP_186410845.1">
    <property type="nucleotide sequence ID" value="NZ_FLQY01000131.1"/>
</dbReference>
<dbReference type="InterPro" id="IPR052702">
    <property type="entry name" value="MscS-like_channel"/>
</dbReference>
<feature type="domain" description="Mechanosensitive ion channel MscS C-terminal" evidence="9">
    <location>
        <begin position="331"/>
        <end position="415"/>
    </location>
</feature>
<evidence type="ECO:0000259" key="10">
    <source>
        <dbReference type="Pfam" id="PF21088"/>
    </source>
</evidence>
<dbReference type="PANTHER" id="PTHR30347:SF1">
    <property type="entry name" value="MECHANOSENSITIVE CHANNEL MSCK"/>
    <property type="match status" value="1"/>
</dbReference>
<evidence type="ECO:0000256" key="3">
    <source>
        <dbReference type="ARBA" id="ARBA00022475"/>
    </source>
</evidence>
<dbReference type="SUPFAM" id="SSF50182">
    <property type="entry name" value="Sm-like ribonucleoproteins"/>
    <property type="match status" value="1"/>
</dbReference>
<feature type="transmembrane region" description="Helical" evidence="7">
    <location>
        <begin position="22"/>
        <end position="39"/>
    </location>
</feature>
<dbReference type="SUPFAM" id="SSF82689">
    <property type="entry name" value="Mechanosensitive channel protein MscS (YggB), C-terminal domain"/>
    <property type="match status" value="1"/>
</dbReference>